<reference evidence="1 2" key="1">
    <citation type="submission" date="2018-07" db="EMBL/GenBank/DDBJ databases">
        <title>Genomic Encyclopedia of Type Strains, Phase III (KMG-III): the genomes of soil and plant-associated and newly described type strains.</title>
        <authorList>
            <person name="Whitman W."/>
        </authorList>
    </citation>
    <scope>NUCLEOTIDE SEQUENCE [LARGE SCALE GENOMIC DNA]</scope>
    <source>
        <strain evidence="1 2">CECT 7731</strain>
    </source>
</reference>
<comment type="caution">
    <text evidence="1">The sequence shown here is derived from an EMBL/GenBank/DDBJ whole genome shotgun (WGS) entry which is preliminary data.</text>
</comment>
<sequence>MGSPLLTMILDKQIFIGEKKSGDKKAQVPHM</sequence>
<protein>
    <submittedName>
        <fullName evidence="1">Uncharacterized protein</fullName>
    </submittedName>
</protein>
<dbReference type="EMBL" id="QPJQ01000003">
    <property type="protein sequence ID" value="RCX07995.1"/>
    <property type="molecule type" value="Genomic_DNA"/>
</dbReference>
<evidence type="ECO:0000313" key="1">
    <source>
        <dbReference type="EMBL" id="RCX07995.1"/>
    </source>
</evidence>
<organism evidence="1 2">
    <name type="scientific">Marinomonas foliarum</name>
    <dbReference type="NCBI Taxonomy" id="491950"/>
    <lineage>
        <taxon>Bacteria</taxon>
        <taxon>Pseudomonadati</taxon>
        <taxon>Pseudomonadota</taxon>
        <taxon>Gammaproteobacteria</taxon>
        <taxon>Oceanospirillales</taxon>
        <taxon>Oceanospirillaceae</taxon>
        <taxon>Marinomonas</taxon>
    </lineage>
</organism>
<name>A0A369AFV1_9GAMM</name>
<proteinExistence type="predicted"/>
<accession>A0A369AFV1</accession>
<gene>
    <name evidence="1" type="ORF">DFP77_10396</name>
</gene>
<dbReference type="AlphaFoldDB" id="A0A369AFV1"/>
<evidence type="ECO:0000313" key="2">
    <source>
        <dbReference type="Proteomes" id="UP000253506"/>
    </source>
</evidence>
<dbReference type="Proteomes" id="UP000253506">
    <property type="component" value="Unassembled WGS sequence"/>
</dbReference>